<proteinExistence type="predicted"/>
<feature type="domain" description="Glycosyltransferase subfamily 4-like N-terminal" evidence="3">
    <location>
        <begin position="71"/>
        <end position="215"/>
    </location>
</feature>
<dbReference type="Pfam" id="PF00534">
    <property type="entry name" value="Glycos_transf_1"/>
    <property type="match status" value="1"/>
</dbReference>
<keyword evidence="1 4" id="KW-0808">Transferase</keyword>
<protein>
    <submittedName>
        <fullName evidence="4">Glycosyltransferase</fullName>
        <ecNumber evidence="4">2.4.-.-</ecNumber>
    </submittedName>
</protein>
<feature type="domain" description="Glycosyl transferase family 1" evidence="2">
    <location>
        <begin position="248"/>
        <end position="388"/>
    </location>
</feature>
<evidence type="ECO:0000313" key="4">
    <source>
        <dbReference type="EMBL" id="MFC1848883.1"/>
    </source>
</evidence>
<sequence length="415" mass="46962">MKILFINAQDTKGGAAIAPYRLSKGLDKYFGTENYFIVGKKHSGDANIFWTRKNEAQAAIEVLTDKVMNKLGLQYQYFPFSSRFILKKTRELQPDIISLHNTHEGYFKTALLTELSKMAPIAWTLHDMWSFTANAAHTFGDESWKQLRGGKGEKKIYPPLGLNTGRWLLRQKRRIYRKSNIHLITPSNWLYNLVKQSPVFENKPVVCIPHGINTEIFKKRDKLQCRKMLDLDPKANIIIFTSAGHPGLCPWKGGQHLVDILKILDEKADRKIIMMFVGKGELSLGITLKNLSFQSLGFVHNERFMPLLLSAADLFIYPTLADSFGLVLAESICCGTPAISFDVGGVGDIIKNDVSGYLIDAFQVDDFVAQIIELMNNKEKLAALSDSALHFAFKNFDLQQVAKRYFELFESILVS</sequence>
<gene>
    <name evidence="4" type="ORF">ACFL27_01630</name>
</gene>
<dbReference type="GO" id="GO:0016757">
    <property type="term" value="F:glycosyltransferase activity"/>
    <property type="evidence" value="ECO:0007669"/>
    <property type="project" value="UniProtKB-KW"/>
</dbReference>
<dbReference type="Pfam" id="PF13439">
    <property type="entry name" value="Glyco_transf_4"/>
    <property type="match status" value="1"/>
</dbReference>
<evidence type="ECO:0000256" key="1">
    <source>
        <dbReference type="ARBA" id="ARBA00022679"/>
    </source>
</evidence>
<keyword evidence="4" id="KW-0328">Glycosyltransferase</keyword>
<dbReference type="SUPFAM" id="SSF53756">
    <property type="entry name" value="UDP-Glycosyltransferase/glycogen phosphorylase"/>
    <property type="match status" value="1"/>
</dbReference>
<dbReference type="Proteomes" id="UP001594351">
    <property type="component" value="Unassembled WGS sequence"/>
</dbReference>
<evidence type="ECO:0000259" key="2">
    <source>
        <dbReference type="Pfam" id="PF00534"/>
    </source>
</evidence>
<dbReference type="PANTHER" id="PTHR46401:SF2">
    <property type="entry name" value="GLYCOSYLTRANSFERASE WBBK-RELATED"/>
    <property type="match status" value="1"/>
</dbReference>
<evidence type="ECO:0000313" key="5">
    <source>
        <dbReference type="Proteomes" id="UP001594351"/>
    </source>
</evidence>
<keyword evidence="5" id="KW-1185">Reference proteome</keyword>
<dbReference type="PANTHER" id="PTHR46401">
    <property type="entry name" value="GLYCOSYLTRANSFERASE WBBK-RELATED"/>
    <property type="match status" value="1"/>
</dbReference>
<dbReference type="InterPro" id="IPR001296">
    <property type="entry name" value="Glyco_trans_1"/>
</dbReference>
<name>A0ABV6YRQ1_UNCC1</name>
<reference evidence="4 5" key="1">
    <citation type="submission" date="2024-09" db="EMBL/GenBank/DDBJ databases">
        <title>Laminarin stimulates single cell rates of sulfate reduction while oxygen inhibits transcriptomic activity in coastal marine sediment.</title>
        <authorList>
            <person name="Lindsay M."/>
            <person name="Orcutt B."/>
            <person name="Emerson D."/>
            <person name="Stepanauskas R."/>
            <person name="D'Angelo T."/>
        </authorList>
    </citation>
    <scope>NUCLEOTIDE SEQUENCE [LARGE SCALE GENOMIC DNA]</scope>
    <source>
        <strain evidence="4">SAG AM-311-K15</strain>
    </source>
</reference>
<evidence type="ECO:0000259" key="3">
    <source>
        <dbReference type="Pfam" id="PF13439"/>
    </source>
</evidence>
<comment type="caution">
    <text evidence="4">The sequence shown here is derived from an EMBL/GenBank/DDBJ whole genome shotgun (WGS) entry which is preliminary data.</text>
</comment>
<dbReference type="EC" id="2.4.-.-" evidence="4"/>
<dbReference type="EMBL" id="JBHPBY010000010">
    <property type="protein sequence ID" value="MFC1848883.1"/>
    <property type="molecule type" value="Genomic_DNA"/>
</dbReference>
<accession>A0ABV6YRQ1</accession>
<organism evidence="4 5">
    <name type="scientific">candidate division CSSED10-310 bacterium</name>
    <dbReference type="NCBI Taxonomy" id="2855610"/>
    <lineage>
        <taxon>Bacteria</taxon>
        <taxon>Bacteria division CSSED10-310</taxon>
    </lineage>
</organism>
<dbReference type="Gene3D" id="3.40.50.2000">
    <property type="entry name" value="Glycogen Phosphorylase B"/>
    <property type="match status" value="2"/>
</dbReference>
<dbReference type="InterPro" id="IPR028098">
    <property type="entry name" value="Glyco_trans_4-like_N"/>
</dbReference>